<dbReference type="NCBIfam" id="TIGR01528">
    <property type="entry name" value="NMN_trans_PnuC"/>
    <property type="match status" value="1"/>
</dbReference>
<comment type="similarity">
    <text evidence="3">Belongs to the nicotinamide ribonucleoside (NR) uptake permease (TC 4.B.1) family.</text>
</comment>
<feature type="transmembrane region" description="Helical" evidence="10">
    <location>
        <begin position="106"/>
        <end position="124"/>
    </location>
</feature>
<evidence type="ECO:0000256" key="3">
    <source>
        <dbReference type="ARBA" id="ARBA00006669"/>
    </source>
</evidence>
<feature type="transmembrane region" description="Helical" evidence="10">
    <location>
        <begin position="130"/>
        <end position="151"/>
    </location>
</feature>
<dbReference type="PANTHER" id="PTHR36122:SF2">
    <property type="entry name" value="NICOTINAMIDE RIBOSIDE TRANSPORTER PNUC"/>
    <property type="match status" value="1"/>
</dbReference>
<reference evidence="11 12" key="1">
    <citation type="journal article" date="2019" name="Nat. Med.">
        <title>A library of human gut bacterial isolates paired with longitudinal multiomics data enables mechanistic microbiome research.</title>
        <authorList>
            <person name="Poyet M."/>
            <person name="Groussin M."/>
            <person name="Gibbons S.M."/>
            <person name="Avila-Pacheco J."/>
            <person name="Jiang X."/>
            <person name="Kearney S.M."/>
            <person name="Perrotta A.R."/>
            <person name="Berdy B."/>
            <person name="Zhao S."/>
            <person name="Lieberman T.D."/>
            <person name="Swanson P.K."/>
            <person name="Smith M."/>
            <person name="Roesemann S."/>
            <person name="Alexander J.E."/>
            <person name="Rich S.A."/>
            <person name="Livny J."/>
            <person name="Vlamakis H."/>
            <person name="Clish C."/>
            <person name="Bullock K."/>
            <person name="Deik A."/>
            <person name="Scott J."/>
            <person name="Pierce K.A."/>
            <person name="Xavier R.J."/>
            <person name="Alm E.J."/>
        </authorList>
    </citation>
    <scope>NUCLEOTIDE SEQUENCE [LARGE SCALE GENOMIC DNA]</scope>
    <source>
        <strain evidence="11 12">BIOML-A2</strain>
    </source>
</reference>
<evidence type="ECO:0000256" key="7">
    <source>
        <dbReference type="ARBA" id="ARBA00022692"/>
    </source>
</evidence>
<dbReference type="Pfam" id="PF04973">
    <property type="entry name" value="NMN_transporter"/>
    <property type="match status" value="1"/>
</dbReference>
<keyword evidence="5" id="KW-0813">Transport</keyword>
<dbReference type="GO" id="GO:0034257">
    <property type="term" value="F:nicotinamide riboside transmembrane transporter activity"/>
    <property type="evidence" value="ECO:0007669"/>
    <property type="project" value="InterPro"/>
</dbReference>
<keyword evidence="8 10" id="KW-1133">Transmembrane helix</keyword>
<evidence type="ECO:0000256" key="4">
    <source>
        <dbReference type="ARBA" id="ARBA00017522"/>
    </source>
</evidence>
<sequence length="204" mass="22916">MDIKLLLQIAGVLLGLLYLWLEYRADIRLWIVGLVMPLIHGALYYKSGLYADCSMQAYYVLAGLYGWLVWRRRGRKTDAGLTGPEDAEGAKRAAALRIGHTPLRTVPALAGVYAAAHIGLYLLLTRFTDSTVPFWDAGTTALSVVAMWMLSRKLVEQWLVWLVVNLVTVGLYLYKDLPYTAGLYALYSALAVAGYLRWRRQART</sequence>
<feature type="transmembrane region" description="Helical" evidence="10">
    <location>
        <begin position="158"/>
        <end position="175"/>
    </location>
</feature>
<keyword evidence="7 10" id="KW-0812">Transmembrane</keyword>
<dbReference type="GO" id="GO:0005886">
    <property type="term" value="C:plasma membrane"/>
    <property type="evidence" value="ECO:0007669"/>
    <property type="project" value="UniProtKB-SubCell"/>
</dbReference>
<feature type="transmembrane region" description="Helical" evidence="10">
    <location>
        <begin position="181"/>
        <end position="198"/>
    </location>
</feature>
<accession>A0A5B3G463</accession>
<evidence type="ECO:0000313" key="12">
    <source>
        <dbReference type="Proteomes" id="UP000323567"/>
    </source>
</evidence>
<evidence type="ECO:0000256" key="8">
    <source>
        <dbReference type="ARBA" id="ARBA00022989"/>
    </source>
</evidence>
<keyword evidence="9 10" id="KW-0472">Membrane</keyword>
<comment type="function">
    <text evidence="1">Required for nicotinamide riboside transport across the inner membrane.</text>
</comment>
<dbReference type="AlphaFoldDB" id="A0A5B3G463"/>
<feature type="transmembrane region" description="Helical" evidence="10">
    <location>
        <begin position="27"/>
        <end position="45"/>
    </location>
</feature>
<evidence type="ECO:0000256" key="1">
    <source>
        <dbReference type="ARBA" id="ARBA00002672"/>
    </source>
</evidence>
<dbReference type="EMBL" id="VVXK01000014">
    <property type="protein sequence ID" value="KAA2368378.1"/>
    <property type="molecule type" value="Genomic_DNA"/>
</dbReference>
<protein>
    <recommendedName>
        <fullName evidence="4">Nicotinamide riboside transporter PnuC</fullName>
    </recommendedName>
</protein>
<dbReference type="RefSeq" id="WP_149887513.1">
    <property type="nucleotide sequence ID" value="NZ_VVXK01000014.1"/>
</dbReference>
<organism evidence="11 12">
    <name type="scientific">Alistipes shahii</name>
    <dbReference type="NCBI Taxonomy" id="328814"/>
    <lineage>
        <taxon>Bacteria</taxon>
        <taxon>Pseudomonadati</taxon>
        <taxon>Bacteroidota</taxon>
        <taxon>Bacteroidia</taxon>
        <taxon>Bacteroidales</taxon>
        <taxon>Rikenellaceae</taxon>
        <taxon>Alistipes</taxon>
    </lineage>
</organism>
<evidence type="ECO:0000256" key="9">
    <source>
        <dbReference type="ARBA" id="ARBA00023136"/>
    </source>
</evidence>
<dbReference type="PANTHER" id="PTHR36122">
    <property type="entry name" value="NICOTINAMIDE RIBOSIDE TRANSPORTER PNUC"/>
    <property type="match status" value="1"/>
</dbReference>
<evidence type="ECO:0000256" key="5">
    <source>
        <dbReference type="ARBA" id="ARBA00022448"/>
    </source>
</evidence>
<keyword evidence="6" id="KW-1003">Cell membrane</keyword>
<proteinExistence type="inferred from homology"/>
<evidence type="ECO:0000256" key="2">
    <source>
        <dbReference type="ARBA" id="ARBA00004651"/>
    </source>
</evidence>
<dbReference type="Proteomes" id="UP000323567">
    <property type="component" value="Unassembled WGS sequence"/>
</dbReference>
<gene>
    <name evidence="11" type="ORF">F2Y13_10140</name>
</gene>
<comment type="subcellular location">
    <subcellularLocation>
        <location evidence="2">Cell membrane</location>
        <topology evidence="2">Multi-pass membrane protein</topology>
    </subcellularLocation>
</comment>
<comment type="caution">
    <text evidence="11">The sequence shown here is derived from an EMBL/GenBank/DDBJ whole genome shotgun (WGS) entry which is preliminary data.</text>
</comment>
<dbReference type="InterPro" id="IPR006419">
    <property type="entry name" value="NMN_transpt_PnuC"/>
</dbReference>
<evidence type="ECO:0000256" key="6">
    <source>
        <dbReference type="ARBA" id="ARBA00022475"/>
    </source>
</evidence>
<evidence type="ECO:0000313" key="11">
    <source>
        <dbReference type="EMBL" id="KAA2368378.1"/>
    </source>
</evidence>
<feature type="transmembrane region" description="Helical" evidence="10">
    <location>
        <begin position="5"/>
        <end position="21"/>
    </location>
</feature>
<evidence type="ECO:0000256" key="10">
    <source>
        <dbReference type="SAM" id="Phobius"/>
    </source>
</evidence>
<name>A0A5B3G463_9BACT</name>